<dbReference type="Proteomes" id="UP001162972">
    <property type="component" value="Chromosome 15Z"/>
</dbReference>
<dbReference type="AlphaFoldDB" id="A0AAD6NZW5"/>
<sequence length="163" mass="18642">MYPSARKRSQIRSSLACQSHPNLNQDPNKYNPMSPKALADRFMKDGAEDLRSANDGSLKPPSDEQIAFMGTNQRPGSINSQVDLRKIISEGRKVSQNRNNGFNYVKIRDYLTLIDLDFGSRGDFAKPLALRQRKFRRNDSSSSGDDEDHLWRRCQGEKVFFLE</sequence>
<gene>
    <name evidence="2" type="ORF">OIU84_007896</name>
</gene>
<reference evidence="2 3" key="1">
    <citation type="journal article" date="2023" name="Int. J. Mol. Sci.">
        <title>De Novo Assembly and Annotation of 11 Diverse Shrub Willow (Salix) Genomes Reveals Novel Gene Organization in Sex-Linked Regions.</title>
        <authorList>
            <person name="Hyden B."/>
            <person name="Feng K."/>
            <person name="Yates T.B."/>
            <person name="Jawdy S."/>
            <person name="Cereghino C."/>
            <person name="Smart L.B."/>
            <person name="Muchero W."/>
        </authorList>
    </citation>
    <scope>NUCLEOTIDE SEQUENCE [LARGE SCALE GENOMIC DNA]</scope>
    <source>
        <tissue evidence="2">Shoot tip</tissue>
    </source>
</reference>
<name>A0AAD6NZW5_9ROSI</name>
<evidence type="ECO:0000313" key="3">
    <source>
        <dbReference type="Proteomes" id="UP001162972"/>
    </source>
</evidence>
<feature type="compositionally biased region" description="Basic residues" evidence="1">
    <location>
        <begin position="1"/>
        <end position="10"/>
    </location>
</feature>
<keyword evidence="3" id="KW-1185">Reference proteome</keyword>
<accession>A0AAD6NZW5</accession>
<evidence type="ECO:0000313" key="2">
    <source>
        <dbReference type="EMBL" id="KAJ6411224.1"/>
    </source>
</evidence>
<dbReference type="EMBL" id="JAPFFJ010000014">
    <property type="protein sequence ID" value="KAJ6411224.1"/>
    <property type="molecule type" value="Genomic_DNA"/>
</dbReference>
<proteinExistence type="predicted"/>
<feature type="compositionally biased region" description="Polar residues" evidence="1">
    <location>
        <begin position="11"/>
        <end position="28"/>
    </location>
</feature>
<evidence type="ECO:0000256" key="1">
    <source>
        <dbReference type="SAM" id="MobiDB-lite"/>
    </source>
</evidence>
<comment type="caution">
    <text evidence="2">The sequence shown here is derived from an EMBL/GenBank/DDBJ whole genome shotgun (WGS) entry which is preliminary data.</text>
</comment>
<protein>
    <submittedName>
        <fullName evidence="2">Uncharacterized protein</fullName>
    </submittedName>
</protein>
<feature type="region of interest" description="Disordered" evidence="1">
    <location>
        <begin position="50"/>
        <end position="77"/>
    </location>
</feature>
<organism evidence="2 3">
    <name type="scientific">Salix udensis</name>
    <dbReference type="NCBI Taxonomy" id="889485"/>
    <lineage>
        <taxon>Eukaryota</taxon>
        <taxon>Viridiplantae</taxon>
        <taxon>Streptophyta</taxon>
        <taxon>Embryophyta</taxon>
        <taxon>Tracheophyta</taxon>
        <taxon>Spermatophyta</taxon>
        <taxon>Magnoliopsida</taxon>
        <taxon>eudicotyledons</taxon>
        <taxon>Gunneridae</taxon>
        <taxon>Pentapetalae</taxon>
        <taxon>rosids</taxon>
        <taxon>fabids</taxon>
        <taxon>Malpighiales</taxon>
        <taxon>Salicaceae</taxon>
        <taxon>Saliceae</taxon>
        <taxon>Salix</taxon>
    </lineage>
</organism>
<feature type="region of interest" description="Disordered" evidence="1">
    <location>
        <begin position="1"/>
        <end position="36"/>
    </location>
</feature>